<proteinExistence type="inferred from homology"/>
<sequence length="212" mass="23724">MMETGLVAVTERAADGGEGPLQQNGTLYITTRRLIWLSNDDLQKGYAVTFLSLSMHAISRDTNAYPLPCIYTQIETGGSDSEYEEADDMEEVLENDENHVEDDFSSVQEMRVVPRDPSILDQIFQVLCDCALLNPDPEGGMKSNFIHVITLLSPEQNKKVKRSGIFNVNEVFAGRHIGEDDKPSEVPDIGELQIHDPRFEDAEEELEEGNGY</sequence>
<name>A0ABD3G7F7_9MARC</name>
<dbReference type="Pfam" id="PF03517">
    <property type="entry name" value="Voldacs"/>
    <property type="match status" value="1"/>
</dbReference>
<dbReference type="InterPro" id="IPR003521">
    <property type="entry name" value="ICln"/>
</dbReference>
<accession>A0ABD3G7F7</accession>
<dbReference type="InterPro" id="IPR011993">
    <property type="entry name" value="PH-like_dom_sf"/>
</dbReference>
<keyword evidence="5" id="KW-0539">Nucleus</keyword>
<dbReference type="PANTHER" id="PTHR21399:SF0">
    <property type="entry name" value="METHYLOSOME SUBUNIT PICLN"/>
    <property type="match status" value="1"/>
</dbReference>
<dbReference type="InterPro" id="IPR039924">
    <property type="entry name" value="ICln/Lot5/Saf5"/>
</dbReference>
<evidence type="ECO:0000256" key="1">
    <source>
        <dbReference type="ARBA" id="ARBA00004123"/>
    </source>
</evidence>
<evidence type="ECO:0000313" key="7">
    <source>
        <dbReference type="Proteomes" id="UP001633002"/>
    </source>
</evidence>
<comment type="similarity">
    <text evidence="3">Belongs to the pICln (TC 1.A.47) family.</text>
</comment>
<dbReference type="Proteomes" id="UP001633002">
    <property type="component" value="Unassembled WGS sequence"/>
</dbReference>
<keyword evidence="4" id="KW-0963">Cytoplasm</keyword>
<comment type="caution">
    <text evidence="6">The sequence shown here is derived from an EMBL/GenBank/DDBJ whole genome shotgun (WGS) entry which is preliminary data.</text>
</comment>
<dbReference type="PRINTS" id="PR01348">
    <property type="entry name" value="ICLNCHANNEL"/>
</dbReference>
<organism evidence="6 7">
    <name type="scientific">Riccia sorocarpa</name>
    <dbReference type="NCBI Taxonomy" id="122646"/>
    <lineage>
        <taxon>Eukaryota</taxon>
        <taxon>Viridiplantae</taxon>
        <taxon>Streptophyta</taxon>
        <taxon>Embryophyta</taxon>
        <taxon>Marchantiophyta</taxon>
        <taxon>Marchantiopsida</taxon>
        <taxon>Marchantiidae</taxon>
        <taxon>Marchantiales</taxon>
        <taxon>Ricciaceae</taxon>
        <taxon>Riccia</taxon>
    </lineage>
</organism>
<dbReference type="AlphaFoldDB" id="A0ABD3G7F7"/>
<evidence type="ECO:0000256" key="3">
    <source>
        <dbReference type="ARBA" id="ARBA00007054"/>
    </source>
</evidence>
<evidence type="ECO:0000256" key="2">
    <source>
        <dbReference type="ARBA" id="ARBA00004496"/>
    </source>
</evidence>
<gene>
    <name evidence="6" type="ORF">R1sor_025026</name>
</gene>
<keyword evidence="7" id="KW-1185">Reference proteome</keyword>
<protein>
    <recommendedName>
        <fullName evidence="8">Methylosome subunit pICln</fullName>
    </recommendedName>
</protein>
<evidence type="ECO:0000256" key="5">
    <source>
        <dbReference type="ARBA" id="ARBA00023242"/>
    </source>
</evidence>
<dbReference type="EMBL" id="JBJQOH010000008">
    <property type="protein sequence ID" value="KAL3675078.1"/>
    <property type="molecule type" value="Genomic_DNA"/>
</dbReference>
<comment type="subcellular location">
    <subcellularLocation>
        <location evidence="2">Cytoplasm</location>
    </subcellularLocation>
    <subcellularLocation>
        <location evidence="1">Nucleus</location>
    </subcellularLocation>
</comment>
<evidence type="ECO:0000313" key="6">
    <source>
        <dbReference type="EMBL" id="KAL3675078.1"/>
    </source>
</evidence>
<dbReference type="GO" id="GO:0005737">
    <property type="term" value="C:cytoplasm"/>
    <property type="evidence" value="ECO:0007669"/>
    <property type="project" value="UniProtKB-SubCell"/>
</dbReference>
<dbReference type="Gene3D" id="2.30.29.30">
    <property type="entry name" value="Pleckstrin-homology domain (PH domain)/Phosphotyrosine-binding domain (PTB)"/>
    <property type="match status" value="1"/>
</dbReference>
<dbReference type="GO" id="GO:0005634">
    <property type="term" value="C:nucleus"/>
    <property type="evidence" value="ECO:0007669"/>
    <property type="project" value="UniProtKB-SubCell"/>
</dbReference>
<dbReference type="PANTHER" id="PTHR21399">
    <property type="entry name" value="CHLORIDE CONDUCTANCE REGULATORY PROTEIN ICLN"/>
    <property type="match status" value="1"/>
</dbReference>
<evidence type="ECO:0000256" key="4">
    <source>
        <dbReference type="ARBA" id="ARBA00022490"/>
    </source>
</evidence>
<reference evidence="6 7" key="1">
    <citation type="submission" date="2024-09" db="EMBL/GenBank/DDBJ databases">
        <title>Chromosome-scale assembly of Riccia sorocarpa.</title>
        <authorList>
            <person name="Paukszto L."/>
        </authorList>
    </citation>
    <scope>NUCLEOTIDE SEQUENCE [LARGE SCALE GENOMIC DNA]</scope>
    <source>
        <strain evidence="6">LP-2024</strain>
        <tissue evidence="6">Aerial parts of the thallus</tissue>
    </source>
</reference>
<evidence type="ECO:0008006" key="8">
    <source>
        <dbReference type="Google" id="ProtNLM"/>
    </source>
</evidence>